<dbReference type="Pfam" id="PF08840">
    <property type="entry name" value="BAAT_C"/>
    <property type="match status" value="1"/>
</dbReference>
<evidence type="ECO:0000259" key="2">
    <source>
        <dbReference type="Pfam" id="PF08840"/>
    </source>
</evidence>
<comment type="caution">
    <text evidence="3">The sequence shown here is derived from an EMBL/GenBank/DDBJ whole genome shotgun (WGS) entry which is preliminary data.</text>
</comment>
<dbReference type="PANTHER" id="PTHR10824">
    <property type="entry name" value="ACYL-COENZYME A THIOESTERASE-RELATED"/>
    <property type="match status" value="1"/>
</dbReference>
<accession>A0A258HGM1</accession>
<dbReference type="AlphaFoldDB" id="A0A258HGM1"/>
<dbReference type="GO" id="GO:0047617">
    <property type="term" value="F:fatty acyl-CoA hydrolase activity"/>
    <property type="evidence" value="ECO:0007669"/>
    <property type="project" value="TreeGrafter"/>
</dbReference>
<protein>
    <recommendedName>
        <fullName evidence="2">BAAT/Acyl-CoA thioester hydrolase C-terminal domain-containing protein</fullName>
    </recommendedName>
</protein>
<dbReference type="SUPFAM" id="SSF53474">
    <property type="entry name" value="alpha/beta-Hydrolases"/>
    <property type="match status" value="1"/>
</dbReference>
<dbReference type="GO" id="GO:0006631">
    <property type="term" value="P:fatty acid metabolic process"/>
    <property type="evidence" value="ECO:0007669"/>
    <property type="project" value="TreeGrafter"/>
</dbReference>
<feature type="region of interest" description="Disordered" evidence="1">
    <location>
        <begin position="1"/>
        <end position="33"/>
    </location>
</feature>
<dbReference type="InterPro" id="IPR029058">
    <property type="entry name" value="AB_hydrolase_fold"/>
</dbReference>
<dbReference type="Proteomes" id="UP000216147">
    <property type="component" value="Unassembled WGS sequence"/>
</dbReference>
<evidence type="ECO:0000313" key="3">
    <source>
        <dbReference type="EMBL" id="OYX55503.1"/>
    </source>
</evidence>
<proteinExistence type="predicted"/>
<feature type="domain" description="BAAT/Acyl-CoA thioester hydrolase C-terminal" evidence="2">
    <location>
        <begin position="186"/>
        <end position="388"/>
    </location>
</feature>
<evidence type="ECO:0000313" key="4">
    <source>
        <dbReference type="Proteomes" id="UP000216147"/>
    </source>
</evidence>
<sequence>MVEKRPDAASPSATAAPMPPDAPTTTAEATSGPRVCMRPINALQGGRTSRHHVAPLPPHILCNTKCFNYGDPLMSRSTPSALLAALLLACGGAASAVAQTPAAVATVPPTQEVRRADLIADYFAADPATAWRGAVIVLGGSEGGLGGSGRMARRLAADGFDAVAVSYFGEPGQTEALDLIPIEPVDRALAWLNARPGTPEPVAIVGVSKGGELALLVASRNPAIAAVVAAVPSNVVWAGIDRTGGAVGSSWTAGGQPLPHVPYDFSKGFTGIFNLYRDSLPAASPEAEIPVERIAGPILLVSGEADTLWPSTEMANRVEARLRSHGFAHPVEHLAYPDAGHAVFGAPVRADAPGLQNVTAVGGTVEGLIAARADVWPRTLTFLKTALAEAD</sequence>
<dbReference type="EMBL" id="NCEQ01000013">
    <property type="protein sequence ID" value="OYX55503.1"/>
    <property type="molecule type" value="Genomic_DNA"/>
</dbReference>
<dbReference type="GO" id="GO:0006637">
    <property type="term" value="P:acyl-CoA metabolic process"/>
    <property type="evidence" value="ECO:0007669"/>
    <property type="project" value="TreeGrafter"/>
</dbReference>
<dbReference type="InterPro" id="IPR014940">
    <property type="entry name" value="BAAT_C"/>
</dbReference>
<gene>
    <name evidence="3" type="ORF">B7Y86_12620</name>
</gene>
<reference evidence="3 4" key="1">
    <citation type="submission" date="2017-03" db="EMBL/GenBank/DDBJ databases">
        <title>Lifting the veil on microbial sulfur biogeochemistry in mining wastewaters.</title>
        <authorList>
            <person name="Kantor R.S."/>
            <person name="Colenbrander Nelson T."/>
            <person name="Marshall S."/>
            <person name="Bennett D."/>
            <person name="Apte S."/>
            <person name="Camacho D."/>
            <person name="Thomas B.C."/>
            <person name="Warren L.A."/>
            <person name="Banfield J.F."/>
        </authorList>
    </citation>
    <scope>NUCLEOTIDE SEQUENCE [LARGE SCALE GENOMIC DNA]</scope>
    <source>
        <strain evidence="3">32-68-21</strain>
    </source>
</reference>
<organism evidence="3 4">
    <name type="scientific">Brevundimonas subvibrioides</name>
    <dbReference type="NCBI Taxonomy" id="74313"/>
    <lineage>
        <taxon>Bacteria</taxon>
        <taxon>Pseudomonadati</taxon>
        <taxon>Pseudomonadota</taxon>
        <taxon>Alphaproteobacteria</taxon>
        <taxon>Caulobacterales</taxon>
        <taxon>Caulobacteraceae</taxon>
        <taxon>Brevundimonas</taxon>
    </lineage>
</organism>
<name>A0A258HGM1_9CAUL</name>
<evidence type="ECO:0000256" key="1">
    <source>
        <dbReference type="SAM" id="MobiDB-lite"/>
    </source>
</evidence>
<dbReference type="Gene3D" id="3.40.50.1820">
    <property type="entry name" value="alpha/beta hydrolase"/>
    <property type="match status" value="1"/>
</dbReference>
<dbReference type="PANTHER" id="PTHR10824:SF4">
    <property type="entry name" value="ACYL-COENZYME A THIOESTERASE 1-LIKE"/>
    <property type="match status" value="1"/>
</dbReference>